<proteinExistence type="inferred from homology"/>
<evidence type="ECO:0000313" key="3">
    <source>
        <dbReference type="EMBL" id="BDI33917.1"/>
    </source>
</evidence>
<dbReference type="InterPro" id="IPR050750">
    <property type="entry name" value="C5-MTase"/>
</dbReference>
<dbReference type="OrthoDB" id="9813719at2"/>
<dbReference type="REBASE" id="621000">
    <property type="entry name" value="M.CcoAX7ORF59680P"/>
</dbReference>
<accession>A0A402CZQ4</accession>
<dbReference type="PRINTS" id="PR00105">
    <property type="entry name" value="C5METTRFRASE"/>
</dbReference>
<organism evidence="3 4">
    <name type="scientific">Capsulimonas corticalis</name>
    <dbReference type="NCBI Taxonomy" id="2219043"/>
    <lineage>
        <taxon>Bacteria</taxon>
        <taxon>Bacillati</taxon>
        <taxon>Armatimonadota</taxon>
        <taxon>Armatimonadia</taxon>
        <taxon>Capsulimonadales</taxon>
        <taxon>Capsulimonadaceae</taxon>
        <taxon>Capsulimonas</taxon>
    </lineage>
</organism>
<dbReference type="GO" id="GO:0032259">
    <property type="term" value="P:methylation"/>
    <property type="evidence" value="ECO:0007669"/>
    <property type="project" value="UniProtKB-KW"/>
</dbReference>
<dbReference type="SUPFAM" id="SSF53335">
    <property type="entry name" value="S-adenosyl-L-methionine-dependent methyltransferases"/>
    <property type="match status" value="1"/>
</dbReference>
<dbReference type="Gene3D" id="3.40.50.150">
    <property type="entry name" value="Vaccinia Virus protein VP39"/>
    <property type="match status" value="1"/>
</dbReference>
<dbReference type="PANTHER" id="PTHR46098">
    <property type="entry name" value="TRNA (CYTOSINE(38)-C(5))-METHYLTRANSFERASE"/>
    <property type="match status" value="1"/>
</dbReference>
<reference evidence="3 4" key="1">
    <citation type="journal article" date="2019" name="Int. J. Syst. Evol. Microbiol.">
        <title>Capsulimonas corticalis gen. nov., sp. nov., an aerobic capsulated bacterium, of a novel bacterial order, Capsulimonadales ord. nov., of the class Armatimonadia of the phylum Armatimonadetes.</title>
        <authorList>
            <person name="Li J."/>
            <person name="Kudo C."/>
            <person name="Tonouchi A."/>
        </authorList>
    </citation>
    <scope>NUCLEOTIDE SEQUENCE [LARGE SCALE GENOMIC DNA]</scope>
    <source>
        <strain evidence="3 4">AX-7</strain>
    </source>
</reference>
<dbReference type="KEGG" id="ccot:CCAX7_59680"/>
<dbReference type="GO" id="GO:0008168">
    <property type="term" value="F:methyltransferase activity"/>
    <property type="evidence" value="ECO:0007669"/>
    <property type="project" value="UniProtKB-KW"/>
</dbReference>
<dbReference type="InterPro" id="IPR029063">
    <property type="entry name" value="SAM-dependent_MTases_sf"/>
</dbReference>
<dbReference type="Proteomes" id="UP000287394">
    <property type="component" value="Chromosome"/>
</dbReference>
<keyword evidence="1" id="KW-0808">Transferase</keyword>
<evidence type="ECO:0000313" key="4">
    <source>
        <dbReference type="Proteomes" id="UP000287394"/>
    </source>
</evidence>
<keyword evidence="1" id="KW-0489">Methyltransferase</keyword>
<dbReference type="NCBIfam" id="TIGR00675">
    <property type="entry name" value="dcm"/>
    <property type="match status" value="1"/>
</dbReference>
<keyword evidence="1" id="KW-0949">S-adenosyl-L-methionine</keyword>
<keyword evidence="4" id="KW-1185">Reference proteome</keyword>
<dbReference type="PROSITE" id="PS51679">
    <property type="entry name" value="SAM_MT_C5"/>
    <property type="match status" value="1"/>
</dbReference>
<evidence type="ECO:0000256" key="2">
    <source>
        <dbReference type="RuleBase" id="RU000416"/>
    </source>
</evidence>
<dbReference type="Pfam" id="PF00145">
    <property type="entry name" value="DNA_methylase"/>
    <property type="match status" value="1"/>
</dbReference>
<evidence type="ECO:0000256" key="1">
    <source>
        <dbReference type="PROSITE-ProRule" id="PRU01016"/>
    </source>
</evidence>
<protein>
    <submittedName>
        <fullName evidence="3">DNA (Cytosine-5-)-methyltransferase</fullName>
    </submittedName>
</protein>
<dbReference type="InterPro" id="IPR001525">
    <property type="entry name" value="C5_MeTfrase"/>
</dbReference>
<sequence length="388" mass="42845">MNEPVVTAATFTNHPAATNHYNSLPPTVAEFFAGIGLMRMGLERAGWSVEFANDIDPKKWQMYATNYPANHFVLGDIHLIDPATVPTVTLATASFPCTDLSLAGGRAGLAGAQSGAFWGFLNILKGMETRRPPIVLLENVPSFLTSHGGQDFHRAMCALNDLGYAVDAVIIDAAWFVPQSRQRLFVIAVQQELPIEVKTDTFLSKLRPKALTSFISSHLDINWRLRVLPELPSGSATLDEILEDLPANASEWWDEKRSMYLLSQMSDRHREVAEKMIANDKLSYGTVFRRTRNGVYVAELRSDGIAGCLRTPKGGSSQQILIKAGFGTVSVRNLTPRECARLMGAEEYVIDVPRNQALFGFGDAVCVPVVEWISRNYLMPLLVEMNDG</sequence>
<dbReference type="AlphaFoldDB" id="A0A402CZQ4"/>
<comment type="similarity">
    <text evidence="1 2">Belongs to the class I-like SAM-binding methyltransferase superfamily. C5-methyltransferase family.</text>
</comment>
<gene>
    <name evidence="3" type="ORF">CCAX7_59680</name>
</gene>
<dbReference type="EMBL" id="AP025739">
    <property type="protein sequence ID" value="BDI33917.1"/>
    <property type="molecule type" value="Genomic_DNA"/>
</dbReference>
<name>A0A402CZQ4_9BACT</name>
<dbReference type="PANTHER" id="PTHR46098:SF1">
    <property type="entry name" value="TRNA (CYTOSINE(38)-C(5))-METHYLTRANSFERASE"/>
    <property type="match status" value="1"/>
</dbReference>
<feature type="active site" evidence="1">
    <location>
        <position position="97"/>
    </location>
</feature>
<dbReference type="FunCoup" id="A0A402CZQ4">
    <property type="interactions" value="17"/>
</dbReference>